<dbReference type="EMBL" id="KV449391">
    <property type="protein sequence ID" value="OAX31458.1"/>
    <property type="molecule type" value="Genomic_DNA"/>
</dbReference>
<evidence type="ECO:0000313" key="2">
    <source>
        <dbReference type="Proteomes" id="UP000092154"/>
    </source>
</evidence>
<gene>
    <name evidence="1" type="ORF">K503DRAFT_83592</name>
</gene>
<dbReference type="Proteomes" id="UP000092154">
    <property type="component" value="Unassembled WGS sequence"/>
</dbReference>
<evidence type="ECO:0000313" key="1">
    <source>
        <dbReference type="EMBL" id="OAX31458.1"/>
    </source>
</evidence>
<dbReference type="AlphaFoldDB" id="A0A1B7MFU1"/>
<name>A0A1B7MFU1_9AGAM</name>
<dbReference type="InParanoid" id="A0A1B7MFU1"/>
<sequence>MSITLMSSLVILSKTTPLPSSTAFPGRKTSHLALALPGRPVISRSISSPCTVLIEEVIIIRAPITPSIIQTNKQCINYPSHHTS</sequence>
<protein>
    <submittedName>
        <fullName evidence="1">Uncharacterized protein</fullName>
    </submittedName>
</protein>
<keyword evidence="2" id="KW-1185">Reference proteome</keyword>
<reference evidence="1 2" key="1">
    <citation type="submission" date="2016-06" db="EMBL/GenBank/DDBJ databases">
        <title>Comparative genomics of the ectomycorrhizal sister species Rhizopogon vinicolor and Rhizopogon vesiculosus (Basidiomycota: Boletales) reveals a divergence of the mating type B locus.</title>
        <authorList>
            <consortium name="DOE Joint Genome Institute"/>
            <person name="Mujic A.B."/>
            <person name="Kuo A."/>
            <person name="Tritt A."/>
            <person name="Lipzen A."/>
            <person name="Chen C."/>
            <person name="Johnson J."/>
            <person name="Sharma A."/>
            <person name="Barry K."/>
            <person name="Grigoriev I.V."/>
            <person name="Spatafora J.W."/>
        </authorList>
    </citation>
    <scope>NUCLEOTIDE SEQUENCE [LARGE SCALE GENOMIC DNA]</scope>
    <source>
        <strain evidence="1 2">AM-OR11-026</strain>
    </source>
</reference>
<organism evidence="1 2">
    <name type="scientific">Rhizopogon vinicolor AM-OR11-026</name>
    <dbReference type="NCBI Taxonomy" id="1314800"/>
    <lineage>
        <taxon>Eukaryota</taxon>
        <taxon>Fungi</taxon>
        <taxon>Dikarya</taxon>
        <taxon>Basidiomycota</taxon>
        <taxon>Agaricomycotina</taxon>
        <taxon>Agaricomycetes</taxon>
        <taxon>Agaricomycetidae</taxon>
        <taxon>Boletales</taxon>
        <taxon>Suillineae</taxon>
        <taxon>Rhizopogonaceae</taxon>
        <taxon>Rhizopogon</taxon>
    </lineage>
</organism>
<proteinExistence type="predicted"/>
<accession>A0A1B7MFU1</accession>